<dbReference type="InterPro" id="IPR023174">
    <property type="entry name" value="PDEase_CS"/>
</dbReference>
<dbReference type="Proteomes" id="UP000030755">
    <property type="component" value="Unassembled WGS sequence"/>
</dbReference>
<proteinExistence type="inferred from homology"/>
<dbReference type="PRINTS" id="PR00387">
    <property type="entry name" value="PDIESTERASE1"/>
</dbReference>
<dbReference type="InterPro" id="IPR003607">
    <property type="entry name" value="HD/PDEase_dom"/>
</dbReference>
<comment type="similarity">
    <text evidence="6">Belongs to the cyclic nucleotide phosphodiesterase family.</text>
</comment>
<feature type="binding site" evidence="5">
    <location>
        <position position="538"/>
    </location>
    <ligand>
        <name>Zn(2+)</name>
        <dbReference type="ChEBI" id="CHEBI:29105"/>
        <label>1</label>
    </ligand>
</feature>
<dbReference type="Pfam" id="PF00233">
    <property type="entry name" value="PDEase_I"/>
    <property type="match status" value="1"/>
</dbReference>
<name>A0A075B2R9_ROZAC</name>
<evidence type="ECO:0000256" key="3">
    <source>
        <dbReference type="PIRSR" id="PIRSR623088-1"/>
    </source>
</evidence>
<evidence type="ECO:0000313" key="8">
    <source>
        <dbReference type="EMBL" id="EPZ36902.1"/>
    </source>
</evidence>
<dbReference type="Gene3D" id="1.10.1300.10">
    <property type="entry name" value="3'5'-cyclic nucleotide phosphodiesterase, catalytic domain"/>
    <property type="match status" value="1"/>
</dbReference>
<dbReference type="SUPFAM" id="SSF109604">
    <property type="entry name" value="HD-domain/PDEase-like"/>
    <property type="match status" value="1"/>
</dbReference>
<dbReference type="HOGENOM" id="CLU_421591_0_0_1"/>
<dbReference type="STRING" id="988480.A0A075B2R9"/>
<accession>A0A075B2R9</accession>
<protein>
    <recommendedName>
        <fullName evidence="6">Phosphodiesterase</fullName>
        <ecNumber evidence="6">3.1.4.-</ecNumber>
    </recommendedName>
</protein>
<dbReference type="AlphaFoldDB" id="A0A075B2R9"/>
<dbReference type="OrthoDB" id="546632at2759"/>
<evidence type="ECO:0000256" key="5">
    <source>
        <dbReference type="PIRSR" id="PIRSR623088-3"/>
    </source>
</evidence>
<sequence length="650" mass="73887">MPISKSTTISFSIWDVKQNLILGLLAIIALLLYMCKKEKHKCVCFSKKFKKQNAINPAPAPDKVIIKGAEQSQVKEEVIATSNIQIDTKNGSEIRPEVRKAPSISEVRGHMTRPGSIVSDRRASDISYLKQGSASFRIPSLSTSKILTEEDSSLYENLMLENYSITEASRLIKSLLKNTKDSLQIEMLQKVLESLGQMESNHSSLLEQRIRKTFKNETESDEELAFLSQKPEADKEASAIPPTINENETETEIENENFDFLPQSLYSLYNSKLDRLQNEMKLWNKEASAIPPTINENETQTELENENFDFLPQSLYSLYNSKLDRLQNEMKLWSFNTLEIKDHPIVLMGIHAMKSRDLFLSLKIDPLKFAEYLTAIEINYHSENPYHNAFHGADVLQAAYSLSHHEKIKGILSDFDILCLYVACLVHDVDHPGLNNNFLIASKSELAILYNDKSVLESHHASVAFRLLGKHNFLGNISDTKVQKFRSTVVDLVLTTDFAMHFLVVSNFKAKIPQIQTMKDDNDELHLLIMKMMIKCGDVSNPSRTNEISIQWANLVTEEFFRQGDLEKSLKMPVSPLMDRESTPSQIGFIEYVCKPLFQAFNEVFNIPDIVANLNSNHEYWASKSKKKFKSAVLKVEAVNTLSRRASTAT</sequence>
<dbReference type="PROSITE" id="PS51845">
    <property type="entry name" value="PDEASE_I_2"/>
    <property type="match status" value="1"/>
</dbReference>
<dbReference type="GO" id="GO:0004114">
    <property type="term" value="F:3',5'-cyclic-nucleotide phosphodiesterase activity"/>
    <property type="evidence" value="ECO:0007669"/>
    <property type="project" value="InterPro"/>
</dbReference>
<feature type="binding site" evidence="5">
    <location>
        <position position="428"/>
    </location>
    <ligand>
        <name>Zn(2+)</name>
        <dbReference type="ChEBI" id="CHEBI:29105"/>
        <label>1</label>
    </ligand>
</feature>
<feature type="domain" description="PDEase" evidence="7">
    <location>
        <begin position="295"/>
        <end position="628"/>
    </location>
</feature>
<comment type="cofactor">
    <cofactor evidence="6">
        <name>a divalent metal cation</name>
        <dbReference type="ChEBI" id="CHEBI:60240"/>
    </cofactor>
    <text evidence="6">Binds 2 divalent metal cations per subunit. Site 1 may preferentially bind zinc ions, while site 2 has a preference for magnesium and/or manganese ions.</text>
</comment>
<evidence type="ECO:0000256" key="6">
    <source>
        <dbReference type="RuleBase" id="RU363067"/>
    </source>
</evidence>
<feature type="binding site" evidence="5">
    <location>
        <position position="427"/>
    </location>
    <ligand>
        <name>Zn(2+)</name>
        <dbReference type="ChEBI" id="CHEBI:29105"/>
        <label>1</label>
    </ligand>
</feature>
<evidence type="ECO:0000256" key="2">
    <source>
        <dbReference type="ARBA" id="ARBA00022801"/>
    </source>
</evidence>
<feature type="binding site" evidence="5">
    <location>
        <position position="391"/>
    </location>
    <ligand>
        <name>Zn(2+)</name>
        <dbReference type="ChEBI" id="CHEBI:29105"/>
        <label>1</label>
    </ligand>
</feature>
<dbReference type="GO" id="GO:0046872">
    <property type="term" value="F:metal ion binding"/>
    <property type="evidence" value="ECO:0007669"/>
    <property type="project" value="UniProtKB-KW"/>
</dbReference>
<feature type="binding site" evidence="4">
    <location>
        <position position="586"/>
    </location>
    <ligand>
        <name>AMP</name>
        <dbReference type="ChEBI" id="CHEBI:456215"/>
    </ligand>
</feature>
<dbReference type="PANTHER" id="PTHR11347">
    <property type="entry name" value="CYCLIC NUCLEOTIDE PHOSPHODIESTERASE"/>
    <property type="match status" value="1"/>
</dbReference>
<feature type="binding site" evidence="5">
    <location>
        <position position="428"/>
    </location>
    <ligand>
        <name>Zn(2+)</name>
        <dbReference type="ChEBI" id="CHEBI:29105"/>
        <label>2</label>
    </ligand>
</feature>
<keyword evidence="2 6" id="KW-0378">Hydrolase</keyword>
<reference evidence="8 9" key="1">
    <citation type="journal article" date="2013" name="Curr. Biol.">
        <title>Shared signatures of parasitism and phylogenomics unite Cryptomycota and microsporidia.</title>
        <authorList>
            <person name="James T.Y."/>
            <person name="Pelin A."/>
            <person name="Bonen L."/>
            <person name="Ahrendt S."/>
            <person name="Sain D."/>
            <person name="Corradi N."/>
            <person name="Stajich J.E."/>
        </authorList>
    </citation>
    <scope>NUCLEOTIDE SEQUENCE [LARGE SCALE GENOMIC DNA]</scope>
    <source>
        <strain evidence="8 9">CSF55</strain>
    </source>
</reference>
<dbReference type="GO" id="GO:0007165">
    <property type="term" value="P:signal transduction"/>
    <property type="evidence" value="ECO:0007669"/>
    <property type="project" value="InterPro"/>
</dbReference>
<dbReference type="InterPro" id="IPR036971">
    <property type="entry name" value="PDEase_catalytic_dom_sf"/>
</dbReference>
<dbReference type="EMBL" id="KE560395">
    <property type="protein sequence ID" value="EPZ36902.1"/>
    <property type="molecule type" value="Genomic_DNA"/>
</dbReference>
<dbReference type="InterPro" id="IPR002073">
    <property type="entry name" value="PDEase_catalytic_dom"/>
</dbReference>
<keyword evidence="1 5" id="KW-0479">Metal-binding</keyword>
<evidence type="ECO:0000313" key="9">
    <source>
        <dbReference type="Proteomes" id="UP000030755"/>
    </source>
</evidence>
<dbReference type="PROSITE" id="PS00126">
    <property type="entry name" value="PDEASE_I_1"/>
    <property type="match status" value="1"/>
</dbReference>
<gene>
    <name evidence="8" type="ORF">O9G_004261</name>
</gene>
<keyword evidence="9" id="KW-1185">Reference proteome</keyword>
<feature type="binding site" evidence="4">
    <location>
        <begin position="387"/>
        <end position="391"/>
    </location>
    <ligand>
        <name>AMP</name>
        <dbReference type="ChEBI" id="CHEBI:456215"/>
    </ligand>
</feature>
<organism evidence="8 9">
    <name type="scientific">Rozella allomycis (strain CSF55)</name>
    <dbReference type="NCBI Taxonomy" id="988480"/>
    <lineage>
        <taxon>Eukaryota</taxon>
        <taxon>Fungi</taxon>
        <taxon>Fungi incertae sedis</taxon>
        <taxon>Cryptomycota</taxon>
        <taxon>Cryptomycota incertae sedis</taxon>
        <taxon>Rozella</taxon>
    </lineage>
</organism>
<dbReference type="SMART" id="SM00471">
    <property type="entry name" value="HDc"/>
    <property type="match status" value="1"/>
</dbReference>
<dbReference type="CDD" id="cd00077">
    <property type="entry name" value="HDc"/>
    <property type="match status" value="1"/>
</dbReference>
<feature type="active site" description="Proton donor" evidence="3">
    <location>
        <position position="387"/>
    </location>
</feature>
<dbReference type="InterPro" id="IPR023088">
    <property type="entry name" value="PDEase"/>
</dbReference>
<feature type="binding site" evidence="4">
    <location>
        <position position="538"/>
    </location>
    <ligand>
        <name>AMP</name>
        <dbReference type="ChEBI" id="CHEBI:456215"/>
    </ligand>
</feature>
<dbReference type="EC" id="3.1.4.-" evidence="6"/>
<feature type="binding site" evidence="4">
    <location>
        <position position="428"/>
    </location>
    <ligand>
        <name>AMP</name>
        <dbReference type="ChEBI" id="CHEBI:456215"/>
    </ligand>
</feature>
<evidence type="ECO:0000259" key="7">
    <source>
        <dbReference type="PROSITE" id="PS51845"/>
    </source>
</evidence>
<evidence type="ECO:0000256" key="1">
    <source>
        <dbReference type="ARBA" id="ARBA00022723"/>
    </source>
</evidence>
<evidence type="ECO:0000256" key="4">
    <source>
        <dbReference type="PIRSR" id="PIRSR623088-2"/>
    </source>
</evidence>